<feature type="domain" description="HTH gntR-type" evidence="7">
    <location>
        <begin position="128"/>
        <end position="196"/>
    </location>
</feature>
<dbReference type="GO" id="GO:0008483">
    <property type="term" value="F:transaminase activity"/>
    <property type="evidence" value="ECO:0007669"/>
    <property type="project" value="UniProtKB-KW"/>
</dbReference>
<keyword evidence="8" id="KW-0032">Aminotransferase</keyword>
<dbReference type="InterPro" id="IPR004839">
    <property type="entry name" value="Aminotransferase_I/II_large"/>
</dbReference>
<gene>
    <name evidence="8" type="ORF">FNM00_03430</name>
</gene>
<name>A0A554SGM1_9ACTN</name>
<dbReference type="GO" id="GO:0030170">
    <property type="term" value="F:pyridoxal phosphate binding"/>
    <property type="evidence" value="ECO:0007669"/>
    <property type="project" value="InterPro"/>
</dbReference>
<evidence type="ECO:0000313" key="8">
    <source>
        <dbReference type="EMBL" id="TSD65490.1"/>
    </source>
</evidence>
<keyword evidence="8" id="KW-0808">Transferase</keyword>
<organism evidence="8 9">
    <name type="scientific">Aeromicrobium piscarium</name>
    <dbReference type="NCBI Taxonomy" id="2590901"/>
    <lineage>
        <taxon>Bacteria</taxon>
        <taxon>Bacillati</taxon>
        <taxon>Actinomycetota</taxon>
        <taxon>Actinomycetes</taxon>
        <taxon>Propionibacteriales</taxon>
        <taxon>Nocardioidaceae</taxon>
        <taxon>Aeromicrobium</taxon>
    </lineage>
</organism>
<keyword evidence="5" id="KW-0804">Transcription</keyword>
<dbReference type="Gene3D" id="3.40.640.10">
    <property type="entry name" value="Type I PLP-dependent aspartate aminotransferase-like (Major domain)"/>
    <property type="match status" value="1"/>
</dbReference>
<dbReference type="Pfam" id="PF00155">
    <property type="entry name" value="Aminotran_1_2"/>
    <property type="match status" value="1"/>
</dbReference>
<comment type="similarity">
    <text evidence="1">In the C-terminal section; belongs to the class-I pyridoxal-phosphate-dependent aminotransferase family.</text>
</comment>
<reference evidence="8 9" key="1">
    <citation type="submission" date="2019-07" db="EMBL/GenBank/DDBJ databases">
        <authorList>
            <person name="Zhao L.H."/>
        </authorList>
    </citation>
    <scope>NUCLEOTIDE SEQUENCE [LARGE SCALE GENOMIC DNA]</scope>
    <source>
        <strain evidence="8 9">Co35</strain>
    </source>
</reference>
<evidence type="ECO:0000256" key="3">
    <source>
        <dbReference type="ARBA" id="ARBA00023015"/>
    </source>
</evidence>
<dbReference type="PRINTS" id="PR00035">
    <property type="entry name" value="HTHGNTR"/>
</dbReference>
<keyword evidence="2" id="KW-0663">Pyridoxal phosphate</keyword>
<dbReference type="GO" id="GO:0003677">
    <property type="term" value="F:DNA binding"/>
    <property type="evidence" value="ECO:0007669"/>
    <property type="project" value="UniProtKB-KW"/>
</dbReference>
<protein>
    <submittedName>
        <fullName evidence="8">PLP-dependent aminotransferase family protein</fullName>
    </submittedName>
</protein>
<proteinExistence type="inferred from homology"/>
<dbReference type="PROSITE" id="PS50949">
    <property type="entry name" value="HTH_GNTR"/>
    <property type="match status" value="1"/>
</dbReference>
<evidence type="ECO:0000256" key="6">
    <source>
        <dbReference type="SAM" id="MobiDB-lite"/>
    </source>
</evidence>
<dbReference type="InterPro" id="IPR000524">
    <property type="entry name" value="Tscrpt_reg_HTH_GntR"/>
</dbReference>
<dbReference type="Pfam" id="PF00392">
    <property type="entry name" value="GntR"/>
    <property type="match status" value="1"/>
</dbReference>
<dbReference type="Proteomes" id="UP000316988">
    <property type="component" value="Unassembled WGS sequence"/>
</dbReference>
<dbReference type="AlphaFoldDB" id="A0A554SGM1"/>
<dbReference type="EMBL" id="VLNT01000002">
    <property type="protein sequence ID" value="TSD65490.1"/>
    <property type="molecule type" value="Genomic_DNA"/>
</dbReference>
<dbReference type="SUPFAM" id="SSF46785">
    <property type="entry name" value="Winged helix' DNA-binding domain"/>
    <property type="match status" value="1"/>
</dbReference>
<comment type="caution">
    <text evidence="8">The sequence shown here is derived from an EMBL/GenBank/DDBJ whole genome shotgun (WGS) entry which is preliminary data.</text>
</comment>
<dbReference type="InterPro" id="IPR015424">
    <property type="entry name" value="PyrdxlP-dep_Trfase"/>
</dbReference>
<feature type="region of interest" description="Disordered" evidence="6">
    <location>
        <begin position="1"/>
        <end position="82"/>
    </location>
</feature>
<keyword evidence="4" id="KW-0238">DNA-binding</keyword>
<evidence type="ECO:0000256" key="2">
    <source>
        <dbReference type="ARBA" id="ARBA00022898"/>
    </source>
</evidence>
<keyword evidence="9" id="KW-1185">Reference proteome</keyword>
<dbReference type="InterPro" id="IPR036390">
    <property type="entry name" value="WH_DNA-bd_sf"/>
</dbReference>
<dbReference type="InterPro" id="IPR015421">
    <property type="entry name" value="PyrdxlP-dep_Trfase_major"/>
</dbReference>
<evidence type="ECO:0000259" key="7">
    <source>
        <dbReference type="PROSITE" id="PS50949"/>
    </source>
</evidence>
<dbReference type="OrthoDB" id="199743at2"/>
<dbReference type="PANTHER" id="PTHR46577">
    <property type="entry name" value="HTH-TYPE TRANSCRIPTIONAL REGULATORY PROTEIN GABR"/>
    <property type="match status" value="1"/>
</dbReference>
<dbReference type="PANTHER" id="PTHR46577:SF1">
    <property type="entry name" value="HTH-TYPE TRANSCRIPTIONAL REGULATORY PROTEIN GABR"/>
    <property type="match status" value="1"/>
</dbReference>
<evidence type="ECO:0000256" key="4">
    <source>
        <dbReference type="ARBA" id="ARBA00023125"/>
    </source>
</evidence>
<evidence type="ECO:0000256" key="1">
    <source>
        <dbReference type="ARBA" id="ARBA00005384"/>
    </source>
</evidence>
<feature type="compositionally biased region" description="Pro residues" evidence="6">
    <location>
        <begin position="33"/>
        <end position="42"/>
    </location>
</feature>
<dbReference type="GO" id="GO:0003700">
    <property type="term" value="F:DNA-binding transcription factor activity"/>
    <property type="evidence" value="ECO:0007669"/>
    <property type="project" value="InterPro"/>
</dbReference>
<dbReference type="SMART" id="SM00345">
    <property type="entry name" value="HTH_GNTR"/>
    <property type="match status" value="1"/>
</dbReference>
<dbReference type="Gene3D" id="1.10.10.10">
    <property type="entry name" value="Winged helix-like DNA-binding domain superfamily/Winged helix DNA-binding domain"/>
    <property type="match status" value="1"/>
</dbReference>
<evidence type="ECO:0000313" key="9">
    <source>
        <dbReference type="Proteomes" id="UP000316988"/>
    </source>
</evidence>
<dbReference type="InterPro" id="IPR051446">
    <property type="entry name" value="HTH_trans_reg/aminotransferase"/>
</dbReference>
<dbReference type="SUPFAM" id="SSF53383">
    <property type="entry name" value="PLP-dependent transferases"/>
    <property type="match status" value="1"/>
</dbReference>
<keyword evidence="3" id="KW-0805">Transcription regulation</keyword>
<dbReference type="CDD" id="cd07377">
    <property type="entry name" value="WHTH_GntR"/>
    <property type="match status" value="1"/>
</dbReference>
<dbReference type="InterPro" id="IPR036388">
    <property type="entry name" value="WH-like_DNA-bd_sf"/>
</dbReference>
<accession>A0A554SGM1</accession>
<sequence length="584" mass="62088">MYAWTPATRSTTQWTTGRGPDSTVSSSPRDLPRPSPCAPPNPCSSGRERVSAGPFPPVPVAEQITHGNRRGHQKQSTSQNHPEHAPILAASGLVFDSQLPQSGVMSSHQLSAASLVAVVDPAAHGRGGPAYQAWASAISAAVMDGRIPDGTRLPSERTLADAAGISRTTATRAYGVLRDRGLASARQGSGTVIRLPLTEQNATSLLARSADPDDIALTTAAMPAPPELAHLVHRATEGLPSLMATHGYLPDGLPLLRERLAQRYTEHGLATEPEQIIVTTGAQGALALLTRTLCRPGGRALTEACSYPHAFDAFGGAGARLVPLPIGDDPWPLADIERAAPSAQVAYLIPDFHNPTGAVMDAERRARVGATLRRHDVATIIDETTRDLRLDGDSLPHLATWCSDAFTIGSASKSIWGGLRVGWIRAPRSAVPGLVQARLHQDLGASALDQLIVAEAVAAGLLDRSPHLDTARRTRDAASAMIADRLPDWRIDIPAGGLTLWARLPGRRASALALAAEEHGLLLTPGPRFFGAQPHAGEQWIRIPYTQPPEIMERAIERLGRAWSDLGPPDAHAVRDPRTIDIIT</sequence>
<dbReference type="CDD" id="cd00609">
    <property type="entry name" value="AAT_like"/>
    <property type="match status" value="1"/>
</dbReference>
<feature type="compositionally biased region" description="Polar residues" evidence="6">
    <location>
        <begin position="7"/>
        <end position="16"/>
    </location>
</feature>
<evidence type="ECO:0000256" key="5">
    <source>
        <dbReference type="ARBA" id="ARBA00023163"/>
    </source>
</evidence>